<comment type="caution">
    <text evidence="2">The sequence shown here is derived from an EMBL/GenBank/DDBJ whole genome shotgun (WGS) entry which is preliminary data.</text>
</comment>
<name>A0A835ZBS1_9STRA</name>
<accession>A0A835ZBS1</accession>
<sequence>MARDASLAAARSCDAQRLAGVARRRAEAHARRERHLRSELTECRNQTRRDARGEAEQEQQRSERRAAVAAARRVLRAWRALTTRESPKHSYLKRTFPPHRLTTCTTTAEPCTQRERRHAILQQQAPAAVIQRAYRRRQRALAWARIRRALGPIKRRPALARPHLNSSPAPRDASGAPPAAARRRFTLGAARNNPAELLQFQPHHMRHALGARRALARPHFTPSPAPHDASGAPPAAARRHARARAAAATRTQHAAAALLRTFLAQARPSRERSSCLLAIGAARAYRAHVVACQGFLRAYWAVGRARLRALCIGWSRAEKRIDAARRAQCLERLRLVRCFDMARLNRIIYDMERAHWSPYGKQLTKPAKPKGRSGRAPQHGSAQPVTASPPQFSAPLAMGLAARYQQWAGEQALQQEADFTVKRGLKYKRTPNRVARSPHAHRLCTLAASFTNGAEVSRHISDARARRISTQARLGADAHIHAYPAMSLYTVVTPAILEQLAVLGELITACMLSDTSGSDKLSLGALRELFLVHCAPHHAQEELQRDFSSLCHQTQEAAVMQQLLSGVLQSSTSERCKAPS</sequence>
<evidence type="ECO:0000313" key="2">
    <source>
        <dbReference type="EMBL" id="KAG5188465.1"/>
    </source>
</evidence>
<feature type="compositionally biased region" description="Low complexity" evidence="1">
    <location>
        <begin position="226"/>
        <end position="236"/>
    </location>
</feature>
<feature type="region of interest" description="Disordered" evidence="1">
    <location>
        <begin position="218"/>
        <end position="240"/>
    </location>
</feature>
<feature type="region of interest" description="Disordered" evidence="1">
    <location>
        <begin position="157"/>
        <end position="180"/>
    </location>
</feature>
<gene>
    <name evidence="2" type="ORF">JKP88DRAFT_243457</name>
</gene>
<reference evidence="2" key="1">
    <citation type="submission" date="2021-02" db="EMBL/GenBank/DDBJ databases">
        <title>First Annotated Genome of the Yellow-green Alga Tribonema minus.</title>
        <authorList>
            <person name="Mahan K.M."/>
        </authorList>
    </citation>
    <scope>NUCLEOTIDE SEQUENCE</scope>
    <source>
        <strain evidence="2">UTEX B ZZ1240</strain>
    </source>
</reference>
<evidence type="ECO:0000313" key="3">
    <source>
        <dbReference type="Proteomes" id="UP000664859"/>
    </source>
</evidence>
<organism evidence="2 3">
    <name type="scientific">Tribonema minus</name>
    <dbReference type="NCBI Taxonomy" id="303371"/>
    <lineage>
        <taxon>Eukaryota</taxon>
        <taxon>Sar</taxon>
        <taxon>Stramenopiles</taxon>
        <taxon>Ochrophyta</taxon>
        <taxon>PX clade</taxon>
        <taxon>Xanthophyceae</taxon>
        <taxon>Tribonematales</taxon>
        <taxon>Tribonemataceae</taxon>
        <taxon>Tribonema</taxon>
    </lineage>
</organism>
<evidence type="ECO:0000256" key="1">
    <source>
        <dbReference type="SAM" id="MobiDB-lite"/>
    </source>
</evidence>
<proteinExistence type="predicted"/>
<dbReference type="Proteomes" id="UP000664859">
    <property type="component" value="Unassembled WGS sequence"/>
</dbReference>
<feature type="region of interest" description="Disordered" evidence="1">
    <location>
        <begin position="360"/>
        <end position="388"/>
    </location>
</feature>
<feature type="compositionally biased region" description="Low complexity" evidence="1">
    <location>
        <begin position="166"/>
        <end position="180"/>
    </location>
</feature>
<dbReference type="AlphaFoldDB" id="A0A835ZBS1"/>
<protein>
    <submittedName>
        <fullName evidence="2">Uncharacterized protein</fullName>
    </submittedName>
</protein>
<keyword evidence="3" id="KW-1185">Reference proteome</keyword>
<feature type="region of interest" description="Disordered" evidence="1">
    <location>
        <begin position="26"/>
        <end position="63"/>
    </location>
</feature>
<dbReference type="EMBL" id="JAFCMP010000068">
    <property type="protein sequence ID" value="KAG5188465.1"/>
    <property type="molecule type" value="Genomic_DNA"/>
</dbReference>